<organism evidence="2 3">
    <name type="scientific">Perca flavescens</name>
    <name type="common">American yellow perch</name>
    <name type="synonym">Morone flavescens</name>
    <dbReference type="NCBI Taxonomy" id="8167"/>
    <lineage>
        <taxon>Eukaryota</taxon>
        <taxon>Metazoa</taxon>
        <taxon>Chordata</taxon>
        <taxon>Craniata</taxon>
        <taxon>Vertebrata</taxon>
        <taxon>Euteleostomi</taxon>
        <taxon>Actinopterygii</taxon>
        <taxon>Neopterygii</taxon>
        <taxon>Teleostei</taxon>
        <taxon>Neoteleostei</taxon>
        <taxon>Acanthomorphata</taxon>
        <taxon>Eupercaria</taxon>
        <taxon>Perciformes</taxon>
        <taxon>Percoidei</taxon>
        <taxon>Percidae</taxon>
        <taxon>Percinae</taxon>
        <taxon>Perca</taxon>
    </lineage>
</organism>
<evidence type="ECO:0000313" key="3">
    <source>
        <dbReference type="Proteomes" id="UP000295070"/>
    </source>
</evidence>
<evidence type="ECO:0000313" key="2">
    <source>
        <dbReference type="EMBL" id="TDH04210.1"/>
    </source>
</evidence>
<dbReference type="AlphaFoldDB" id="A0A484CJQ8"/>
<sequence length="70" mass="7995">MHMGARAEMEMSGLVEGWFSCIARVDRQKAEEEQRTSQSTDSSNVRLVGYTGRSPRREEDITSRPFSIDQ</sequence>
<comment type="caution">
    <text evidence="2">The sequence shown here is derived from an EMBL/GenBank/DDBJ whole genome shotgun (WGS) entry which is preliminary data.</text>
</comment>
<protein>
    <submittedName>
        <fullName evidence="2">Uncharacterized protein</fullName>
    </submittedName>
</protein>
<dbReference type="Proteomes" id="UP000295070">
    <property type="component" value="Chromosome 14"/>
</dbReference>
<feature type="compositionally biased region" description="Polar residues" evidence="1">
    <location>
        <begin position="36"/>
        <end position="45"/>
    </location>
</feature>
<feature type="compositionally biased region" description="Basic and acidic residues" evidence="1">
    <location>
        <begin position="26"/>
        <end position="35"/>
    </location>
</feature>
<evidence type="ECO:0000256" key="1">
    <source>
        <dbReference type="SAM" id="MobiDB-lite"/>
    </source>
</evidence>
<dbReference type="EMBL" id="SCKG01000014">
    <property type="protein sequence ID" value="TDH04210.1"/>
    <property type="molecule type" value="Genomic_DNA"/>
</dbReference>
<gene>
    <name evidence="2" type="ORF">EPR50_G00149460</name>
</gene>
<reference evidence="2 3" key="1">
    <citation type="submission" date="2019-01" db="EMBL/GenBank/DDBJ databases">
        <title>A chromosome-scale genome assembly of the yellow perch, Perca flavescens.</title>
        <authorList>
            <person name="Feron R."/>
            <person name="Morvezen R."/>
            <person name="Bestin A."/>
            <person name="Haffray P."/>
            <person name="Klopp C."/>
            <person name="Zahm M."/>
            <person name="Cabau C."/>
            <person name="Roques C."/>
            <person name="Donnadieu C."/>
            <person name="Bouchez O."/>
            <person name="Christie M."/>
            <person name="Larson W."/>
            <person name="Guiguen Y."/>
        </authorList>
    </citation>
    <scope>NUCLEOTIDE SEQUENCE [LARGE SCALE GENOMIC DNA]</scope>
    <source>
        <strain evidence="2">YP-PL-M2</strain>
        <tissue evidence="2">Blood</tissue>
    </source>
</reference>
<accession>A0A484CJQ8</accession>
<feature type="region of interest" description="Disordered" evidence="1">
    <location>
        <begin position="26"/>
        <end position="70"/>
    </location>
</feature>
<proteinExistence type="predicted"/>
<name>A0A484CJQ8_PERFV</name>
<keyword evidence="3" id="KW-1185">Reference proteome</keyword>